<evidence type="ECO:0000259" key="12">
    <source>
        <dbReference type="SMART" id="SM00852"/>
    </source>
</evidence>
<dbReference type="Proteomes" id="UP000538507">
    <property type="component" value="Unassembled WGS sequence"/>
</dbReference>
<dbReference type="EC" id="2.10.1.1" evidence="11"/>
<dbReference type="AlphaFoldDB" id="A0AAE2MJ12"/>
<dbReference type="InterPro" id="IPR005111">
    <property type="entry name" value="MoeA_C_domain_IV"/>
</dbReference>
<dbReference type="SUPFAM" id="SSF63882">
    <property type="entry name" value="MoeA N-terminal region -like"/>
    <property type="match status" value="1"/>
</dbReference>
<organism evidence="13 14">
    <name type="scientific">Rhizobium leguminosarum</name>
    <dbReference type="NCBI Taxonomy" id="384"/>
    <lineage>
        <taxon>Bacteria</taxon>
        <taxon>Pseudomonadati</taxon>
        <taxon>Pseudomonadota</taxon>
        <taxon>Alphaproteobacteria</taxon>
        <taxon>Hyphomicrobiales</taxon>
        <taxon>Rhizobiaceae</taxon>
        <taxon>Rhizobium/Agrobacterium group</taxon>
        <taxon>Rhizobium</taxon>
    </lineage>
</organism>
<dbReference type="Gene3D" id="3.90.105.10">
    <property type="entry name" value="Molybdopterin biosynthesis moea protein, domain 2"/>
    <property type="match status" value="1"/>
</dbReference>
<keyword evidence="7 11" id="KW-0479">Metal-binding</keyword>
<dbReference type="EMBL" id="JACIGO010000002">
    <property type="protein sequence ID" value="MBB4290296.1"/>
    <property type="molecule type" value="Genomic_DNA"/>
</dbReference>
<comment type="function">
    <text evidence="2 11">Catalyzes the insertion of molybdate into adenylated molybdopterin with the concomitant release of AMP.</text>
</comment>
<dbReference type="FunFam" id="3.40.980.10:FF:000004">
    <property type="entry name" value="Molybdopterin molybdenumtransferase"/>
    <property type="match status" value="1"/>
</dbReference>
<evidence type="ECO:0000256" key="8">
    <source>
        <dbReference type="ARBA" id="ARBA00022842"/>
    </source>
</evidence>
<evidence type="ECO:0000256" key="9">
    <source>
        <dbReference type="ARBA" id="ARBA00023150"/>
    </source>
</evidence>
<evidence type="ECO:0000256" key="7">
    <source>
        <dbReference type="ARBA" id="ARBA00022723"/>
    </source>
</evidence>
<dbReference type="PROSITE" id="PS01079">
    <property type="entry name" value="MOCF_BIOSYNTHESIS_2"/>
    <property type="match status" value="1"/>
</dbReference>
<dbReference type="Gene3D" id="3.40.980.10">
    <property type="entry name" value="MoaB/Mog-like domain"/>
    <property type="match status" value="1"/>
</dbReference>
<dbReference type="GO" id="GO:0046872">
    <property type="term" value="F:metal ion binding"/>
    <property type="evidence" value="ECO:0007669"/>
    <property type="project" value="UniProtKB-UniRule"/>
</dbReference>
<dbReference type="InterPro" id="IPR036688">
    <property type="entry name" value="MoeA_C_domain_IV_sf"/>
</dbReference>
<dbReference type="Gene3D" id="2.40.340.10">
    <property type="entry name" value="MoeA, C-terminal, domain IV"/>
    <property type="match status" value="1"/>
</dbReference>
<evidence type="ECO:0000256" key="3">
    <source>
        <dbReference type="ARBA" id="ARBA00005046"/>
    </source>
</evidence>
<evidence type="ECO:0000256" key="2">
    <source>
        <dbReference type="ARBA" id="ARBA00002901"/>
    </source>
</evidence>
<evidence type="ECO:0000256" key="1">
    <source>
        <dbReference type="ARBA" id="ARBA00001946"/>
    </source>
</evidence>
<dbReference type="InterPro" id="IPR036135">
    <property type="entry name" value="MoeA_linker/N_sf"/>
</dbReference>
<dbReference type="SUPFAM" id="SSF63867">
    <property type="entry name" value="MoeA C-terminal domain-like"/>
    <property type="match status" value="1"/>
</dbReference>
<evidence type="ECO:0000313" key="13">
    <source>
        <dbReference type="EMBL" id="MBB4290296.1"/>
    </source>
</evidence>
<dbReference type="PANTHER" id="PTHR10192:SF5">
    <property type="entry name" value="GEPHYRIN"/>
    <property type="match status" value="1"/>
</dbReference>
<evidence type="ECO:0000313" key="14">
    <source>
        <dbReference type="Proteomes" id="UP000538507"/>
    </source>
</evidence>
<feature type="domain" description="MoaB/Mog" evidence="12">
    <location>
        <begin position="178"/>
        <end position="317"/>
    </location>
</feature>
<dbReference type="PANTHER" id="PTHR10192">
    <property type="entry name" value="MOLYBDOPTERIN BIOSYNTHESIS PROTEIN"/>
    <property type="match status" value="1"/>
</dbReference>
<dbReference type="GO" id="GO:0006777">
    <property type="term" value="P:Mo-molybdopterin cofactor biosynthetic process"/>
    <property type="evidence" value="ECO:0007669"/>
    <property type="project" value="UniProtKB-UniRule"/>
</dbReference>
<evidence type="ECO:0000256" key="6">
    <source>
        <dbReference type="ARBA" id="ARBA00022679"/>
    </source>
</evidence>
<dbReference type="SMART" id="SM00852">
    <property type="entry name" value="MoCF_biosynth"/>
    <property type="match status" value="1"/>
</dbReference>
<dbReference type="GO" id="GO:0061599">
    <property type="term" value="F:molybdopterin molybdotransferase activity"/>
    <property type="evidence" value="ECO:0007669"/>
    <property type="project" value="UniProtKB-UniRule"/>
</dbReference>
<evidence type="ECO:0000256" key="10">
    <source>
        <dbReference type="ARBA" id="ARBA00047317"/>
    </source>
</evidence>
<keyword evidence="9 11" id="KW-0501">Molybdenum cofactor biosynthesis</keyword>
<dbReference type="InterPro" id="IPR005110">
    <property type="entry name" value="MoeA_linker/N"/>
</dbReference>
<keyword evidence="8 11" id="KW-0460">Magnesium</keyword>
<evidence type="ECO:0000256" key="11">
    <source>
        <dbReference type="RuleBase" id="RU365090"/>
    </source>
</evidence>
<comment type="caution">
    <text evidence="13">The sequence shown here is derived from an EMBL/GenBank/DDBJ whole genome shotgun (WGS) entry which is preliminary data.</text>
</comment>
<dbReference type="SUPFAM" id="SSF53218">
    <property type="entry name" value="Molybdenum cofactor biosynthesis proteins"/>
    <property type="match status" value="1"/>
</dbReference>
<keyword evidence="5 11" id="KW-0500">Molybdenum</keyword>
<dbReference type="GO" id="GO:0005829">
    <property type="term" value="C:cytosol"/>
    <property type="evidence" value="ECO:0007669"/>
    <property type="project" value="TreeGrafter"/>
</dbReference>
<dbReference type="NCBIfam" id="TIGR00177">
    <property type="entry name" value="molyb_syn"/>
    <property type="match status" value="1"/>
</dbReference>
<dbReference type="Pfam" id="PF03454">
    <property type="entry name" value="MoeA_C"/>
    <property type="match status" value="1"/>
</dbReference>
<protein>
    <recommendedName>
        <fullName evidence="11">Molybdopterin molybdenumtransferase</fullName>
        <ecNumber evidence="11">2.10.1.1</ecNumber>
    </recommendedName>
</protein>
<dbReference type="InterPro" id="IPR008284">
    <property type="entry name" value="MoCF_biosynth_CS"/>
</dbReference>
<reference evidence="13 14" key="1">
    <citation type="submission" date="2020-08" db="EMBL/GenBank/DDBJ databases">
        <title>Genomic Encyclopedia of Type Strains, Phase IV (KMG-V): Genome sequencing to study the core and pangenomes of soil and plant-associated prokaryotes.</title>
        <authorList>
            <person name="Whitman W."/>
        </authorList>
    </citation>
    <scope>NUCLEOTIDE SEQUENCE [LARGE SCALE GENOMIC DNA]</scope>
    <source>
        <strain evidence="13 14">SEMIA 415</strain>
    </source>
</reference>
<comment type="cofactor">
    <cofactor evidence="1 11">
        <name>Mg(2+)</name>
        <dbReference type="ChEBI" id="CHEBI:18420"/>
    </cofactor>
</comment>
<comment type="pathway">
    <text evidence="3 11">Cofactor biosynthesis; molybdopterin biosynthesis.</text>
</comment>
<evidence type="ECO:0000256" key="4">
    <source>
        <dbReference type="ARBA" id="ARBA00010763"/>
    </source>
</evidence>
<dbReference type="Pfam" id="PF03453">
    <property type="entry name" value="MoeA_N"/>
    <property type="match status" value="1"/>
</dbReference>
<dbReference type="RefSeq" id="WP_183607289.1">
    <property type="nucleotide sequence ID" value="NZ_JACHAZ010000001.1"/>
</dbReference>
<dbReference type="InterPro" id="IPR036425">
    <property type="entry name" value="MoaB/Mog-like_dom_sf"/>
</dbReference>
<gene>
    <name evidence="13" type="ORF">GGE16_002336</name>
</gene>
<dbReference type="NCBIfam" id="NF045515">
    <property type="entry name" value="Glp_gephyrin"/>
    <property type="match status" value="1"/>
</dbReference>
<accession>A0AAE2MJ12</accession>
<dbReference type="InterPro" id="IPR001453">
    <property type="entry name" value="MoaB/Mog_dom"/>
</dbReference>
<dbReference type="CDD" id="cd00887">
    <property type="entry name" value="MoeA"/>
    <property type="match status" value="1"/>
</dbReference>
<dbReference type="FunFam" id="2.170.190.11:FF:000001">
    <property type="entry name" value="Molybdopterin molybdenumtransferase"/>
    <property type="match status" value="1"/>
</dbReference>
<dbReference type="Gene3D" id="2.170.190.11">
    <property type="entry name" value="Molybdopterin biosynthesis moea protein, domain 3"/>
    <property type="match status" value="1"/>
</dbReference>
<evidence type="ECO:0000256" key="5">
    <source>
        <dbReference type="ARBA" id="ARBA00022505"/>
    </source>
</evidence>
<dbReference type="InterPro" id="IPR038987">
    <property type="entry name" value="MoeA-like"/>
</dbReference>
<sequence length="407" mass="42985">MNLLPVAEALNRLLARAKPVVASETLPLAEAEGRVLAVALTAGLTQPPFNASAMDGYALRREDAPEPGAVLKVIGTSAAGHGFEASVNKGEAVRIFTGAPVPLGADSVLLQEDAEKIEGGIRTNFPVRQGQHIRPRGQDFVQGEAVLSAGTVLDFSRLTVAAGMNRPEVEIFRRPRIAILATGDELLPPGSTPGPSQIIASNTFGIAALARKAGANVLDLGIVPDDKPRITAAIDTARDAKVDVIVTLGGASVGDHDLVQATLVEAGMQLDFWRIAMRPGKPLMVGSFGETHVLGLPGNPVSSLVCSLLFLEPLIRKLASLPPVQRETVVEAAVALRANDYRQDYIRAKLLKSTTGNWLAEPFGKQDSSMMKVFAEADCLIVRPPQAPELPAGAPCPVMLLRPDLLV</sequence>
<dbReference type="Pfam" id="PF00994">
    <property type="entry name" value="MoCF_biosynth"/>
    <property type="match status" value="1"/>
</dbReference>
<keyword evidence="6 11" id="KW-0808">Transferase</keyword>
<comment type="similarity">
    <text evidence="4 11">Belongs to the MoeA family.</text>
</comment>
<comment type="catalytic activity">
    <reaction evidence="10">
        <text>adenylyl-molybdopterin + molybdate = Mo-molybdopterin + AMP + H(+)</text>
        <dbReference type="Rhea" id="RHEA:35047"/>
        <dbReference type="ChEBI" id="CHEBI:15378"/>
        <dbReference type="ChEBI" id="CHEBI:36264"/>
        <dbReference type="ChEBI" id="CHEBI:62727"/>
        <dbReference type="ChEBI" id="CHEBI:71302"/>
        <dbReference type="ChEBI" id="CHEBI:456215"/>
        <dbReference type="EC" id="2.10.1.1"/>
    </reaction>
</comment>
<name>A0AAE2MJ12_RHILE</name>
<proteinExistence type="inferred from homology"/>